<dbReference type="OrthoDB" id="5544992at2759"/>
<proteinExistence type="predicted"/>
<dbReference type="PANTHER" id="PTHR37610:SF40">
    <property type="entry name" value="OS01G0909600 PROTEIN"/>
    <property type="match status" value="1"/>
</dbReference>
<evidence type="ECO:0000313" key="3">
    <source>
        <dbReference type="Proteomes" id="UP000321393"/>
    </source>
</evidence>
<comment type="caution">
    <text evidence="1">The sequence shown here is derived from an EMBL/GenBank/DDBJ whole genome shotgun (WGS) entry which is preliminary data.</text>
</comment>
<dbReference type="Proteomes" id="UP000321947">
    <property type="component" value="Unassembled WGS sequence"/>
</dbReference>
<dbReference type="AlphaFoldDB" id="A0A5A7TFZ8"/>
<evidence type="ECO:0000313" key="1">
    <source>
        <dbReference type="EMBL" id="KAA0040487.1"/>
    </source>
</evidence>
<dbReference type="PANTHER" id="PTHR37610">
    <property type="entry name" value="CCHC-TYPE DOMAIN-CONTAINING PROTEIN"/>
    <property type="match status" value="1"/>
</dbReference>
<dbReference type="EMBL" id="SSTE01017321">
    <property type="protein sequence ID" value="KAA0040487.1"/>
    <property type="molecule type" value="Genomic_DNA"/>
</dbReference>
<evidence type="ECO:0000313" key="2">
    <source>
        <dbReference type="EMBL" id="TYK23475.1"/>
    </source>
</evidence>
<dbReference type="EMBL" id="SSTD01004491">
    <property type="protein sequence ID" value="TYK23475.1"/>
    <property type="molecule type" value="Genomic_DNA"/>
</dbReference>
<dbReference type="Proteomes" id="UP000321393">
    <property type="component" value="Unassembled WGS sequence"/>
</dbReference>
<name>A0A5A7TFZ8_CUCMM</name>
<accession>A0A5A7TFZ8</accession>
<sequence length="219" mass="25347">MYSENSLTCFPTLTATSYLSGFIVNSIGVIEGEKLNGQIYFLWSQSIKMALRGFTNLSTQQESMKPQIGKPLLYAAIARDIWDIVKKLYTKRHNACRLYTSHKQIHECKQGTMDITSYFNKLFLIWQEMDLCREIIWDYLCGAPRPKSSSSDNELQNGKLILLCKHCKKPWHRKTTVGSYMVNRQMVRNVRQMTSTIVVRVFRSEFAGTSHLNPCKESR</sequence>
<gene>
    <name evidence="2" type="ORF">E5676_scaffold278G00460</name>
    <name evidence="1" type="ORF">E6C27_scaffold262G00220</name>
</gene>
<organism evidence="1 3">
    <name type="scientific">Cucumis melo var. makuwa</name>
    <name type="common">Oriental melon</name>
    <dbReference type="NCBI Taxonomy" id="1194695"/>
    <lineage>
        <taxon>Eukaryota</taxon>
        <taxon>Viridiplantae</taxon>
        <taxon>Streptophyta</taxon>
        <taxon>Embryophyta</taxon>
        <taxon>Tracheophyta</taxon>
        <taxon>Spermatophyta</taxon>
        <taxon>Magnoliopsida</taxon>
        <taxon>eudicotyledons</taxon>
        <taxon>Gunneridae</taxon>
        <taxon>Pentapetalae</taxon>
        <taxon>rosids</taxon>
        <taxon>fabids</taxon>
        <taxon>Cucurbitales</taxon>
        <taxon>Cucurbitaceae</taxon>
        <taxon>Benincaseae</taxon>
        <taxon>Cucumis</taxon>
    </lineage>
</organism>
<protein>
    <submittedName>
        <fullName evidence="1">UBN2_3 domain-containing protein</fullName>
    </submittedName>
</protein>
<evidence type="ECO:0000313" key="4">
    <source>
        <dbReference type="Proteomes" id="UP000321947"/>
    </source>
</evidence>
<reference evidence="3 4" key="1">
    <citation type="submission" date="2019-08" db="EMBL/GenBank/DDBJ databases">
        <title>Draft genome sequences of two oriental melons (Cucumis melo L. var makuwa).</title>
        <authorList>
            <person name="Kwon S.-Y."/>
        </authorList>
    </citation>
    <scope>NUCLEOTIDE SEQUENCE [LARGE SCALE GENOMIC DNA]</scope>
    <source>
        <strain evidence="4">cv. Chang Bougi</strain>
        <strain evidence="3">cv. SW 3</strain>
        <tissue evidence="1">Leaf</tissue>
    </source>
</reference>